<accession>A0A8G2CHM3</accession>
<reference evidence="1 2" key="1">
    <citation type="submission" date="2017-01" db="EMBL/GenBank/DDBJ databases">
        <authorList>
            <person name="Varghese N."/>
            <person name="Submissions S."/>
        </authorList>
    </citation>
    <scope>NUCLEOTIDE SEQUENCE [LARGE SCALE GENOMIC DNA]</scope>
    <source>
        <strain evidence="1 2">ATCC 35905</strain>
    </source>
</reference>
<dbReference type="RefSeq" id="WP_139333932.1">
    <property type="nucleotide sequence ID" value="NZ_FTNE01000001.1"/>
</dbReference>
<comment type="caution">
    <text evidence="1">The sequence shown here is derived from an EMBL/GenBank/DDBJ whole genome shotgun (WGS) entry which is preliminary data.</text>
</comment>
<dbReference type="EMBL" id="FTNE01000001">
    <property type="protein sequence ID" value="SIQ08299.1"/>
    <property type="molecule type" value="Genomic_DNA"/>
</dbReference>
<sequence length="318" mass="35560">MDLNAEIAATVDYLGSPTAMDCLAASPYWPKWHSPWWHMLLLHEMGETHLIPAPTIRAFIAAMNATPIKIFPIHPSEFPDGGDPYRDTACHCQLGNVYRVLDAWGIDVEAELPWVKPWFTTYQMADGGLNCDDSAYLVHDECPSSMVGTIAAFEALTLKSHAPRRDDERRFLDRAADFMIGRQLIAGSTSQHNAAERDAAPHWRLPCFPRFYHYDVIRGLTALTLWAERTGQKLPAAAVAPAVEHINQAFPDGTIRLGRRCCEGHGTILRLPDGSWDHQHHQAESFPLLDAVSAVGTTSPFLSREWAATQRRLMDLIL</sequence>
<organism evidence="1 2">
    <name type="scientific">Acidiphilium rubrum</name>
    <dbReference type="NCBI Taxonomy" id="526"/>
    <lineage>
        <taxon>Bacteria</taxon>
        <taxon>Pseudomonadati</taxon>
        <taxon>Pseudomonadota</taxon>
        <taxon>Alphaproteobacteria</taxon>
        <taxon>Acetobacterales</taxon>
        <taxon>Acidocellaceae</taxon>
        <taxon>Acidiphilium</taxon>
    </lineage>
</organism>
<dbReference type="AlphaFoldDB" id="A0A8G2CHM3"/>
<gene>
    <name evidence="1" type="ORF">SAMN05421828_101202</name>
</gene>
<evidence type="ECO:0000313" key="1">
    <source>
        <dbReference type="EMBL" id="SIQ08299.1"/>
    </source>
</evidence>
<name>A0A8G2CHM3_ACIRU</name>
<keyword evidence="2" id="KW-1185">Reference proteome</keyword>
<dbReference type="OrthoDB" id="9758578at2"/>
<proteinExistence type="predicted"/>
<evidence type="ECO:0000313" key="2">
    <source>
        <dbReference type="Proteomes" id="UP000186308"/>
    </source>
</evidence>
<dbReference type="Proteomes" id="UP000186308">
    <property type="component" value="Unassembled WGS sequence"/>
</dbReference>
<protein>
    <submittedName>
        <fullName evidence="1">Uncharacterized protein</fullName>
    </submittedName>
</protein>